<dbReference type="InterPro" id="IPR000719">
    <property type="entry name" value="Prot_kinase_dom"/>
</dbReference>
<keyword evidence="4" id="KW-1185">Reference proteome</keyword>
<dbReference type="GO" id="GO:0005524">
    <property type="term" value="F:ATP binding"/>
    <property type="evidence" value="ECO:0007669"/>
    <property type="project" value="InterPro"/>
</dbReference>
<comment type="caution">
    <text evidence="3">The sequence shown here is derived from an EMBL/GenBank/DDBJ whole genome shotgun (WGS) entry which is preliminary data.</text>
</comment>
<accession>A0AAW0A6R2</accession>
<reference evidence="3 4" key="1">
    <citation type="journal article" date="2024" name="J Genomics">
        <title>Draft genome sequencing and assembly of Favolaschia claudopus CIRM-BRFM 2984 isolated from oak limbs.</title>
        <authorList>
            <person name="Navarro D."/>
            <person name="Drula E."/>
            <person name="Chaduli D."/>
            <person name="Cazenave R."/>
            <person name="Ahrendt S."/>
            <person name="Wang J."/>
            <person name="Lipzen A."/>
            <person name="Daum C."/>
            <person name="Barry K."/>
            <person name="Grigoriev I.V."/>
            <person name="Favel A."/>
            <person name="Rosso M.N."/>
            <person name="Martin F."/>
        </authorList>
    </citation>
    <scope>NUCLEOTIDE SEQUENCE [LARGE SCALE GENOMIC DNA]</scope>
    <source>
        <strain evidence="3 4">CIRM-BRFM 2984</strain>
    </source>
</reference>
<dbReference type="Pfam" id="PF00069">
    <property type="entry name" value="Pkinase"/>
    <property type="match status" value="1"/>
</dbReference>
<feature type="domain" description="Protein kinase" evidence="2">
    <location>
        <begin position="1"/>
        <end position="168"/>
    </location>
</feature>
<dbReference type="PANTHER" id="PTHR44167">
    <property type="entry name" value="OVARIAN-SPECIFIC SERINE/THREONINE-PROTEIN KINASE LOK-RELATED"/>
    <property type="match status" value="1"/>
</dbReference>
<gene>
    <name evidence="3" type="ORF">R3P38DRAFT_3216821</name>
</gene>
<protein>
    <submittedName>
        <fullName evidence="3">Kinase-like domain-containing protein</fullName>
    </submittedName>
</protein>
<evidence type="ECO:0000313" key="4">
    <source>
        <dbReference type="Proteomes" id="UP001362999"/>
    </source>
</evidence>
<dbReference type="SUPFAM" id="SSF56112">
    <property type="entry name" value="Protein kinase-like (PK-like)"/>
    <property type="match status" value="1"/>
</dbReference>
<evidence type="ECO:0000256" key="1">
    <source>
        <dbReference type="SAM" id="MobiDB-lite"/>
    </source>
</evidence>
<dbReference type="PROSITE" id="PS50011">
    <property type="entry name" value="PROTEIN_KINASE_DOM"/>
    <property type="match status" value="1"/>
</dbReference>
<feature type="compositionally biased region" description="Basic and acidic residues" evidence="1">
    <location>
        <begin position="1"/>
        <end position="11"/>
    </location>
</feature>
<dbReference type="AlphaFoldDB" id="A0AAW0A6R2"/>
<dbReference type="PANTHER" id="PTHR44167:SF24">
    <property type="entry name" value="SERINE_THREONINE-PROTEIN KINASE CHK2"/>
    <property type="match status" value="1"/>
</dbReference>
<evidence type="ECO:0000313" key="3">
    <source>
        <dbReference type="EMBL" id="KAK7001273.1"/>
    </source>
</evidence>
<feature type="region of interest" description="Disordered" evidence="1">
    <location>
        <begin position="1"/>
        <end position="23"/>
    </location>
</feature>
<keyword evidence="3" id="KW-0418">Kinase</keyword>
<dbReference type="EMBL" id="JAWWNJ010000083">
    <property type="protein sequence ID" value="KAK7001273.1"/>
    <property type="molecule type" value="Genomic_DNA"/>
</dbReference>
<sequence>MHVTHFKKDTEGNATNTYTSEIGGGPKDRQFSILQSLKHPHILEIVSIFRGGTFRSTSIFTEYMAGSTLLDRLQNEYDKQRGTGSVRCLSEIRCHDIFYRLCQAMSYIHSQRIVHRNLKLEVQQDVPFTQTTASFFVEYIPVQRQFPLVKVAGLGLATRLPDVGQKNL</sequence>
<name>A0AAW0A6R2_9AGAR</name>
<evidence type="ECO:0000259" key="2">
    <source>
        <dbReference type="PROSITE" id="PS50011"/>
    </source>
</evidence>
<dbReference type="Proteomes" id="UP001362999">
    <property type="component" value="Unassembled WGS sequence"/>
</dbReference>
<dbReference type="Gene3D" id="1.10.510.10">
    <property type="entry name" value="Transferase(Phosphotransferase) domain 1"/>
    <property type="match status" value="1"/>
</dbReference>
<organism evidence="3 4">
    <name type="scientific">Favolaschia claudopus</name>
    <dbReference type="NCBI Taxonomy" id="2862362"/>
    <lineage>
        <taxon>Eukaryota</taxon>
        <taxon>Fungi</taxon>
        <taxon>Dikarya</taxon>
        <taxon>Basidiomycota</taxon>
        <taxon>Agaricomycotina</taxon>
        <taxon>Agaricomycetes</taxon>
        <taxon>Agaricomycetidae</taxon>
        <taxon>Agaricales</taxon>
        <taxon>Marasmiineae</taxon>
        <taxon>Mycenaceae</taxon>
        <taxon>Favolaschia</taxon>
    </lineage>
</organism>
<proteinExistence type="predicted"/>
<keyword evidence="3" id="KW-0808">Transferase</keyword>
<dbReference type="GO" id="GO:0004672">
    <property type="term" value="F:protein kinase activity"/>
    <property type="evidence" value="ECO:0007669"/>
    <property type="project" value="InterPro"/>
</dbReference>
<dbReference type="InterPro" id="IPR011009">
    <property type="entry name" value="Kinase-like_dom_sf"/>
</dbReference>